<dbReference type="FunFam" id="3.90.226.10:FF:000010">
    <property type="entry name" value="acetyl-CoA carboxylase isoform X2"/>
    <property type="match status" value="1"/>
</dbReference>
<reference evidence="4" key="1">
    <citation type="submission" date="2021-02" db="EMBL/GenBank/DDBJ databases">
        <authorList>
            <person name="Dougan E. K."/>
            <person name="Rhodes N."/>
            <person name="Thang M."/>
            <person name="Chan C."/>
        </authorList>
    </citation>
    <scope>NUCLEOTIDE SEQUENCE</scope>
</reference>
<feature type="region of interest" description="Disordered" evidence="1">
    <location>
        <begin position="371"/>
        <end position="411"/>
    </location>
</feature>
<name>A0A812WET8_SYMPI</name>
<sequence>NNLPDLRSTAEDLSKFELDEKLLSPLIKQQTVQGVPVNFLHIVAGRDAFPGITDRTLFYNTDSELEKILKQCQQVFAKQAELLKSAGVGEIFVALPQPPRHPRFVKFSLDPTTEEWSESELSRDLWPSFTGLLELRSLQRLYTLQRIHKEVRPTSHIYLATPPMISGKASTSELLMRALFLSVSKESFGQSLTDSLDLALEEVEHAMLDPRVAKLGPSVISRIFVHFVGELDMELGELEQRFTDTISSHVGLRGSDIIKLCVDEIEVKVHRKAGSAIETLRLSLSSLGGGFLKPKMLREFPDPVTGFPLRWEAAKEGAALSPLEHPHVADRAALSRYQAKRVAARRAGSTYAFDLPGMLQMALTMKWITSTGSSVSSPREGRQGGGARKRSPSPRGRGSMTVPSKIPEGVPKNPLTAVELVMDWSKMELIETERPEGSNDVGMLAWKLTMKTPEYPEGRVVILIANDVTFQAGSFGVREDRPEITPTCDSIYIPNRQASEHPEVPQDQFFQKASEHARKLGLPRVYVSCNSGARVGLVEELKPLYKIQWWDPSDCGKGFEYLYLTKDDYEKLPAGTVEARKVSEGGEERYILDAIIGEGLKSTEGGIGVENLQGSGLIAGETSRAYQETFTLSYITGRSVGIGAYLNLGNRLGQRNIQMVSSPMILTGFSALNKLLGKNVYSSQDQLGGPQIMVPNGVTHQVVRDDQEGMSAILDWLSYVPKDVSCLPPVCQPSGSDPWDRDVEFEPSLLPYDPRDFLRGVIDHDGSRKRGFFDAGSWTEYLEGWGRTVIVGRARLGGMPMGVIAVETRSVERLVPADPSNPASCEVKEVNGGKVWFPDSAFKTAQALKDFNRGENLPVIIFANWRGFSGGTRDMYNEILKFGAMIVDALVEYEHPIFIYIPKHGELRGGAWVVIDPAINPDKMEMYADVDARGGILEPPGIVEVKYRAPQQLEAMHRIDAKLKELDAKLEGSQGAQKAEVEKDIKAREKQLLPLYTSVATTFADLHDRAGRMKAKNVVRDSVCWKDSRRYFFWRVKRRVLQDHMIK</sequence>
<dbReference type="Proteomes" id="UP000649617">
    <property type="component" value="Unassembled WGS sequence"/>
</dbReference>
<dbReference type="PANTHER" id="PTHR45728:SF3">
    <property type="entry name" value="ACETYL-COA CARBOXYLASE"/>
    <property type="match status" value="1"/>
</dbReference>
<dbReference type="InterPro" id="IPR029045">
    <property type="entry name" value="ClpP/crotonase-like_dom_sf"/>
</dbReference>
<comment type="caution">
    <text evidence="4">The sequence shown here is derived from an EMBL/GenBank/DDBJ whole genome shotgun (WGS) entry which is preliminary data.</text>
</comment>
<dbReference type="InterPro" id="IPR013537">
    <property type="entry name" value="AcCoA_COase_cen"/>
</dbReference>
<feature type="non-terminal residue" evidence="4">
    <location>
        <position position="1047"/>
    </location>
</feature>
<evidence type="ECO:0000259" key="2">
    <source>
        <dbReference type="PROSITE" id="PS50980"/>
    </source>
</evidence>
<feature type="non-terminal residue" evidence="4">
    <location>
        <position position="1"/>
    </location>
</feature>
<dbReference type="SUPFAM" id="SSF52096">
    <property type="entry name" value="ClpP/crotonase"/>
    <property type="match status" value="3"/>
</dbReference>
<dbReference type="PROSITE" id="PS50989">
    <property type="entry name" value="COA_CT_CTER"/>
    <property type="match status" value="1"/>
</dbReference>
<keyword evidence="5" id="KW-1185">Reference proteome</keyword>
<dbReference type="AlphaFoldDB" id="A0A812WET8"/>
<dbReference type="InterPro" id="IPR049076">
    <property type="entry name" value="ACCA"/>
</dbReference>
<dbReference type="Pfam" id="PF08326">
    <property type="entry name" value="ACC_central"/>
    <property type="match status" value="1"/>
</dbReference>
<organism evidence="4 5">
    <name type="scientific">Symbiodinium pilosum</name>
    <name type="common">Dinoflagellate</name>
    <dbReference type="NCBI Taxonomy" id="2952"/>
    <lineage>
        <taxon>Eukaryota</taxon>
        <taxon>Sar</taxon>
        <taxon>Alveolata</taxon>
        <taxon>Dinophyceae</taxon>
        <taxon>Suessiales</taxon>
        <taxon>Symbiodiniaceae</taxon>
        <taxon>Symbiodinium</taxon>
    </lineage>
</organism>
<evidence type="ECO:0000256" key="1">
    <source>
        <dbReference type="SAM" id="MobiDB-lite"/>
    </source>
</evidence>
<dbReference type="GO" id="GO:0006633">
    <property type="term" value="P:fatty acid biosynthetic process"/>
    <property type="evidence" value="ECO:0007669"/>
    <property type="project" value="InterPro"/>
</dbReference>
<dbReference type="Pfam" id="PF01039">
    <property type="entry name" value="Carboxyl_trans"/>
    <property type="match status" value="1"/>
</dbReference>
<dbReference type="InterPro" id="IPR011762">
    <property type="entry name" value="COA_CT_N"/>
</dbReference>
<evidence type="ECO:0000259" key="3">
    <source>
        <dbReference type="PROSITE" id="PS50989"/>
    </source>
</evidence>
<dbReference type="PROSITE" id="PS50980">
    <property type="entry name" value="COA_CT_NTER"/>
    <property type="match status" value="1"/>
</dbReference>
<gene>
    <name evidence="4" type="primary">ACAC</name>
    <name evidence="4" type="ORF">SPIL2461_LOCUS18380</name>
</gene>
<dbReference type="Gene3D" id="2.40.460.10">
    <property type="entry name" value="Biotin dependent carboxylase carboxyltransferase"/>
    <property type="match status" value="1"/>
</dbReference>
<dbReference type="OrthoDB" id="196847at2759"/>
<dbReference type="PANTHER" id="PTHR45728">
    <property type="entry name" value="ACETYL-COA CARBOXYLASE, ISOFORM A"/>
    <property type="match status" value="1"/>
</dbReference>
<evidence type="ECO:0000313" key="4">
    <source>
        <dbReference type="EMBL" id="CAE7668715.1"/>
    </source>
</evidence>
<evidence type="ECO:0000313" key="5">
    <source>
        <dbReference type="Proteomes" id="UP000649617"/>
    </source>
</evidence>
<feature type="domain" description="CoA carboxyltransferase C-terminal" evidence="3">
    <location>
        <begin position="738"/>
        <end position="1047"/>
    </location>
</feature>
<dbReference type="GO" id="GO:0005524">
    <property type="term" value="F:ATP binding"/>
    <property type="evidence" value="ECO:0007669"/>
    <property type="project" value="InterPro"/>
</dbReference>
<dbReference type="Gene3D" id="3.90.226.10">
    <property type="entry name" value="2-enoyl-CoA Hydratase, Chain A, domain 1"/>
    <property type="match status" value="3"/>
</dbReference>
<protein>
    <submittedName>
        <fullName evidence="4">ACAC protein</fullName>
    </submittedName>
</protein>
<feature type="domain" description="CoA carboxyltransferase N-terminal" evidence="2">
    <location>
        <begin position="506"/>
        <end position="732"/>
    </location>
</feature>
<dbReference type="InterPro" id="IPR011763">
    <property type="entry name" value="COA_CT_C"/>
</dbReference>
<dbReference type="GO" id="GO:0003989">
    <property type="term" value="F:acetyl-CoA carboxylase activity"/>
    <property type="evidence" value="ECO:0007669"/>
    <property type="project" value="InterPro"/>
</dbReference>
<dbReference type="EMBL" id="CAJNIZ010043782">
    <property type="protein sequence ID" value="CAE7668715.1"/>
    <property type="molecule type" value="Genomic_DNA"/>
</dbReference>
<proteinExistence type="predicted"/>
<accession>A0A812WET8</accession>
<dbReference type="InterPro" id="IPR034733">
    <property type="entry name" value="AcCoA_carboxyl_beta"/>
</dbReference>